<dbReference type="PANTHER" id="PTHR45504">
    <property type="entry name" value="CHAPERONE DNAJ-DOMAIN SUPERFAMILY PROTEIN"/>
    <property type="match status" value="1"/>
</dbReference>
<dbReference type="GO" id="GO:0005737">
    <property type="term" value="C:cytoplasm"/>
    <property type="evidence" value="ECO:0007669"/>
    <property type="project" value="TreeGrafter"/>
</dbReference>
<dbReference type="PROSITE" id="PS50076">
    <property type="entry name" value="DNAJ_2"/>
    <property type="match status" value="1"/>
</dbReference>
<feature type="region of interest" description="Disordered" evidence="1">
    <location>
        <begin position="108"/>
        <end position="142"/>
    </location>
</feature>
<dbReference type="PANTHER" id="PTHR45504:SF3">
    <property type="entry name" value="CHAPERONE DNAJ-DOMAIN SUPERFAMILY PROTEIN"/>
    <property type="match status" value="1"/>
</dbReference>
<dbReference type="SUPFAM" id="SSF46565">
    <property type="entry name" value="Chaperone J-domain"/>
    <property type="match status" value="1"/>
</dbReference>
<dbReference type="PRINTS" id="PR00625">
    <property type="entry name" value="JDOMAIN"/>
</dbReference>
<dbReference type="PROSITE" id="PS00636">
    <property type="entry name" value="DNAJ_1"/>
    <property type="match status" value="1"/>
</dbReference>
<proteinExistence type="predicted"/>
<gene>
    <name evidence="3" type="ORF">HXX76_006574</name>
</gene>
<feature type="domain" description="J" evidence="2">
    <location>
        <begin position="16"/>
        <end position="81"/>
    </location>
</feature>
<dbReference type="InterPro" id="IPR001623">
    <property type="entry name" value="DnaJ_domain"/>
</dbReference>
<evidence type="ECO:0000256" key="1">
    <source>
        <dbReference type="SAM" id="MobiDB-lite"/>
    </source>
</evidence>
<name>A0A835T548_CHLIN</name>
<evidence type="ECO:0000313" key="4">
    <source>
        <dbReference type="Proteomes" id="UP000650467"/>
    </source>
</evidence>
<reference evidence="3" key="1">
    <citation type="journal article" date="2020" name="bioRxiv">
        <title>Comparative genomics of Chlamydomonas.</title>
        <authorList>
            <person name="Craig R.J."/>
            <person name="Hasan A.R."/>
            <person name="Ness R.W."/>
            <person name="Keightley P.D."/>
        </authorList>
    </citation>
    <scope>NUCLEOTIDE SEQUENCE</scope>
    <source>
        <strain evidence="3">SAG 7.73</strain>
    </source>
</reference>
<dbReference type="SMART" id="SM00271">
    <property type="entry name" value="DnaJ"/>
    <property type="match status" value="1"/>
</dbReference>
<dbReference type="InterPro" id="IPR036869">
    <property type="entry name" value="J_dom_sf"/>
</dbReference>
<keyword evidence="4" id="KW-1185">Reference proteome</keyword>
<dbReference type="InterPro" id="IPR018253">
    <property type="entry name" value="DnaJ_domain_CS"/>
</dbReference>
<dbReference type="Gene3D" id="1.10.287.110">
    <property type="entry name" value="DnaJ domain"/>
    <property type="match status" value="1"/>
</dbReference>
<dbReference type="AlphaFoldDB" id="A0A835T548"/>
<dbReference type="GO" id="GO:0005634">
    <property type="term" value="C:nucleus"/>
    <property type="evidence" value="ECO:0007669"/>
    <property type="project" value="TreeGrafter"/>
</dbReference>
<dbReference type="Proteomes" id="UP000650467">
    <property type="component" value="Unassembled WGS sequence"/>
</dbReference>
<dbReference type="OrthoDB" id="10250354at2759"/>
<dbReference type="CDD" id="cd06257">
    <property type="entry name" value="DnaJ"/>
    <property type="match status" value="1"/>
</dbReference>
<evidence type="ECO:0000259" key="2">
    <source>
        <dbReference type="PROSITE" id="PS50076"/>
    </source>
</evidence>
<organism evidence="3 4">
    <name type="scientific">Chlamydomonas incerta</name>
    <dbReference type="NCBI Taxonomy" id="51695"/>
    <lineage>
        <taxon>Eukaryota</taxon>
        <taxon>Viridiplantae</taxon>
        <taxon>Chlorophyta</taxon>
        <taxon>core chlorophytes</taxon>
        <taxon>Chlorophyceae</taxon>
        <taxon>CS clade</taxon>
        <taxon>Chlamydomonadales</taxon>
        <taxon>Chlamydomonadaceae</taxon>
        <taxon>Chlamydomonas</taxon>
    </lineage>
</organism>
<dbReference type="EMBL" id="JAEHOC010000013">
    <property type="protein sequence ID" value="KAG2436263.1"/>
    <property type="molecule type" value="Genomic_DNA"/>
</dbReference>
<protein>
    <recommendedName>
        <fullName evidence="2">J domain-containing protein</fullName>
    </recommendedName>
</protein>
<sequence>MCTSEGRRASGCRSLGLYDVLGVPIKASAEEIRGAFLRLARVWHPDRHGGAENAKRKFQSIQSAYEVLSNETRRAHYDLQWLDLLDVEDYLNRFKDLILTANGLGMSLSGPPPSTEQGVGSHSEGDWGPTSTPLCGAPIKAA</sequence>
<dbReference type="Pfam" id="PF00226">
    <property type="entry name" value="DnaJ"/>
    <property type="match status" value="1"/>
</dbReference>
<evidence type="ECO:0000313" key="3">
    <source>
        <dbReference type="EMBL" id="KAG2436263.1"/>
    </source>
</evidence>
<accession>A0A835T548</accession>
<comment type="caution">
    <text evidence="3">The sequence shown here is derived from an EMBL/GenBank/DDBJ whole genome shotgun (WGS) entry which is preliminary data.</text>
</comment>